<evidence type="ECO:0000313" key="4">
    <source>
        <dbReference type="EMBL" id="PRX18633.1"/>
    </source>
</evidence>
<proteinExistence type="predicted"/>
<evidence type="ECO:0000259" key="3">
    <source>
        <dbReference type="Pfam" id="PF04892"/>
    </source>
</evidence>
<feature type="transmembrane region" description="Helical" evidence="2">
    <location>
        <begin position="89"/>
        <end position="115"/>
    </location>
</feature>
<keyword evidence="5" id="KW-1185">Reference proteome</keyword>
<dbReference type="PANTHER" id="PTHR36834:SF2">
    <property type="entry name" value="MEMBRANE PROTEIN"/>
    <property type="match status" value="1"/>
</dbReference>
<comment type="caution">
    <text evidence="4">The sequence shown here is derived from an EMBL/GenBank/DDBJ whole genome shotgun (WGS) entry which is preliminary data.</text>
</comment>
<dbReference type="InterPro" id="IPR006976">
    <property type="entry name" value="VanZ-like"/>
</dbReference>
<feature type="domain" description="VanZ-like" evidence="3">
    <location>
        <begin position="75"/>
        <end position="172"/>
    </location>
</feature>
<evidence type="ECO:0000256" key="1">
    <source>
        <dbReference type="SAM" id="MobiDB-lite"/>
    </source>
</evidence>
<feature type="transmembrane region" description="Helical" evidence="2">
    <location>
        <begin position="47"/>
        <end position="69"/>
    </location>
</feature>
<feature type="region of interest" description="Disordered" evidence="1">
    <location>
        <begin position="187"/>
        <end position="221"/>
    </location>
</feature>
<dbReference type="EMBL" id="PVMZ01000012">
    <property type="protein sequence ID" value="PRX18633.1"/>
    <property type="molecule type" value="Genomic_DNA"/>
</dbReference>
<evidence type="ECO:0000313" key="5">
    <source>
        <dbReference type="Proteomes" id="UP000239415"/>
    </source>
</evidence>
<reference evidence="4 5" key="1">
    <citation type="submission" date="2018-03" db="EMBL/GenBank/DDBJ databases">
        <title>Genomic Encyclopedia of Archaeal and Bacterial Type Strains, Phase II (KMG-II): from individual species to whole genera.</title>
        <authorList>
            <person name="Goeker M."/>
        </authorList>
    </citation>
    <scope>NUCLEOTIDE SEQUENCE [LARGE SCALE GENOMIC DNA]</scope>
    <source>
        <strain evidence="4 5">DSM 43146</strain>
    </source>
</reference>
<sequence length="221" mass="23044">MLADMNGMSGIFLEFSAATVGVVVAAVLVTGWVLVLWRRRDLTARRLLLAGVTSCYLAGVAMVTVPLQVRTGDFGNLIPWYERAHLVPLAGLDTTTVVLNIVMTVPAGVLLPLLVEVRGVGQVARTGLALSAVIESMQFVTDVLISGGRTADVNDLAANTLGAVLGYLLYRALTRVPVIACLAAGGRPGTPAPSRTTTSRDAESSIVPDRHRSGAATAPGL</sequence>
<protein>
    <submittedName>
        <fullName evidence="4">Glycopeptide antibiotics resistance protein</fullName>
    </submittedName>
</protein>
<dbReference type="PANTHER" id="PTHR36834">
    <property type="entry name" value="MEMBRANE PROTEIN-RELATED"/>
    <property type="match status" value="1"/>
</dbReference>
<keyword evidence="2" id="KW-0812">Transmembrane</keyword>
<keyword evidence="2" id="KW-0472">Membrane</keyword>
<name>A0A2T0K6L8_9ACTN</name>
<organism evidence="4 5">
    <name type="scientific">Actinoplanes italicus</name>
    <dbReference type="NCBI Taxonomy" id="113567"/>
    <lineage>
        <taxon>Bacteria</taxon>
        <taxon>Bacillati</taxon>
        <taxon>Actinomycetota</taxon>
        <taxon>Actinomycetes</taxon>
        <taxon>Micromonosporales</taxon>
        <taxon>Micromonosporaceae</taxon>
        <taxon>Actinoplanes</taxon>
    </lineage>
</organism>
<accession>A0A2T0K6L8</accession>
<keyword evidence="2" id="KW-1133">Transmembrane helix</keyword>
<evidence type="ECO:0000256" key="2">
    <source>
        <dbReference type="SAM" id="Phobius"/>
    </source>
</evidence>
<feature type="transmembrane region" description="Helical" evidence="2">
    <location>
        <begin position="12"/>
        <end position="35"/>
    </location>
</feature>
<dbReference type="Pfam" id="PF04892">
    <property type="entry name" value="VanZ"/>
    <property type="match status" value="1"/>
</dbReference>
<feature type="compositionally biased region" description="Basic and acidic residues" evidence="1">
    <location>
        <begin position="198"/>
        <end position="212"/>
    </location>
</feature>
<gene>
    <name evidence="4" type="ORF">CLV67_112108</name>
</gene>
<dbReference type="InterPro" id="IPR053150">
    <property type="entry name" value="Teicoplanin_resist-assoc"/>
</dbReference>
<dbReference type="Proteomes" id="UP000239415">
    <property type="component" value="Unassembled WGS sequence"/>
</dbReference>
<dbReference type="AlphaFoldDB" id="A0A2T0K6L8"/>